<dbReference type="AlphaFoldDB" id="A0A811MUF7"/>
<name>A0A811MUF7_9POAL</name>
<evidence type="ECO:0000313" key="4">
    <source>
        <dbReference type="EMBL" id="CAD6211472.1"/>
    </source>
</evidence>
<keyword evidence="1" id="KW-0430">Lectin</keyword>
<gene>
    <name evidence="4" type="ORF">NCGR_LOCUS7434</name>
</gene>
<protein>
    <recommendedName>
        <fullName evidence="3">Jacalin-type lectin domain-containing protein</fullName>
    </recommendedName>
</protein>
<dbReference type="InterPro" id="IPR036404">
    <property type="entry name" value="Jacalin-like_lectin_dom_sf"/>
</dbReference>
<dbReference type="Proteomes" id="UP000604825">
    <property type="component" value="Unassembled WGS sequence"/>
</dbReference>
<evidence type="ECO:0000256" key="1">
    <source>
        <dbReference type="ARBA" id="ARBA00022734"/>
    </source>
</evidence>
<dbReference type="PROSITE" id="PS51752">
    <property type="entry name" value="JACALIN_LECTIN"/>
    <property type="match status" value="1"/>
</dbReference>
<dbReference type="GO" id="GO:0030246">
    <property type="term" value="F:carbohydrate binding"/>
    <property type="evidence" value="ECO:0007669"/>
    <property type="project" value="UniProtKB-KW"/>
</dbReference>
<dbReference type="InterPro" id="IPR001229">
    <property type="entry name" value="Jacalin-like_lectin_dom"/>
</dbReference>
<dbReference type="Pfam" id="PF01419">
    <property type="entry name" value="Jacalin"/>
    <property type="match status" value="1"/>
</dbReference>
<dbReference type="PANTHER" id="PTHR46506">
    <property type="entry name" value="OS05G0143600 PROTEIN"/>
    <property type="match status" value="1"/>
</dbReference>
<reference evidence="4" key="1">
    <citation type="submission" date="2020-10" db="EMBL/GenBank/DDBJ databases">
        <authorList>
            <person name="Han B."/>
            <person name="Lu T."/>
            <person name="Zhao Q."/>
            <person name="Huang X."/>
            <person name="Zhao Y."/>
        </authorList>
    </citation>
    <scope>NUCLEOTIDE SEQUENCE</scope>
</reference>
<organism evidence="4 5">
    <name type="scientific">Miscanthus lutarioriparius</name>
    <dbReference type="NCBI Taxonomy" id="422564"/>
    <lineage>
        <taxon>Eukaryota</taxon>
        <taxon>Viridiplantae</taxon>
        <taxon>Streptophyta</taxon>
        <taxon>Embryophyta</taxon>
        <taxon>Tracheophyta</taxon>
        <taxon>Spermatophyta</taxon>
        <taxon>Magnoliopsida</taxon>
        <taxon>Liliopsida</taxon>
        <taxon>Poales</taxon>
        <taxon>Poaceae</taxon>
        <taxon>PACMAD clade</taxon>
        <taxon>Panicoideae</taxon>
        <taxon>Andropogonodae</taxon>
        <taxon>Andropogoneae</taxon>
        <taxon>Saccharinae</taxon>
        <taxon>Miscanthus</taxon>
    </lineage>
</organism>
<feature type="domain" description="Jacalin-type lectin" evidence="3">
    <location>
        <begin position="44"/>
        <end position="190"/>
    </location>
</feature>
<dbReference type="OrthoDB" id="693107at2759"/>
<dbReference type="CDD" id="cd09612">
    <property type="entry name" value="Jacalin"/>
    <property type="match status" value="1"/>
</dbReference>
<dbReference type="Gene3D" id="2.100.10.30">
    <property type="entry name" value="Jacalin-like lectin domain"/>
    <property type="match status" value="1"/>
</dbReference>
<comment type="caution">
    <text evidence="4">The sequence shown here is derived from an EMBL/GenBank/DDBJ whole genome shotgun (WGS) entry which is preliminary data.</text>
</comment>
<dbReference type="SMART" id="SM00915">
    <property type="entry name" value="Jacalin"/>
    <property type="match status" value="1"/>
</dbReference>
<proteinExistence type="predicted"/>
<keyword evidence="5" id="KW-1185">Reference proteome</keyword>
<evidence type="ECO:0000313" key="5">
    <source>
        <dbReference type="Proteomes" id="UP000604825"/>
    </source>
</evidence>
<dbReference type="EMBL" id="CAJGYO010000002">
    <property type="protein sequence ID" value="CAD6211472.1"/>
    <property type="molecule type" value="Genomic_DNA"/>
</dbReference>
<sequence>MDGNVVPCTWRPHSRAYQQPQDHCASKFALSLVPTTQLLIYSSVVKLGTWGGDGGSACDLTVAPQRLESITIRWGKVIDWIAFSYRDRSGKLHTAGPWGGNGKGEGTETITLEPSEYVTGVAWSVGPFTFKNVECCITSIKVVTNLRSYGPFGHGVDSTHHNLPVLNGSVVGVFARAGDFLDAIGFYILPAALPATKPTEADQEEKEKEKSGQEEKEKEKEKSGQEEKEEKEKSGQEEKEKENSGQEEKKKEKSVQEEKENGKS</sequence>
<feature type="region of interest" description="Disordered" evidence="2">
    <location>
        <begin position="197"/>
        <end position="264"/>
    </location>
</feature>
<dbReference type="InterPro" id="IPR033734">
    <property type="entry name" value="Jacalin-like_lectin_dom_plant"/>
</dbReference>
<accession>A0A811MUF7</accession>
<evidence type="ECO:0000259" key="3">
    <source>
        <dbReference type="PROSITE" id="PS51752"/>
    </source>
</evidence>
<feature type="compositionally biased region" description="Basic and acidic residues" evidence="2">
    <location>
        <begin position="205"/>
        <end position="264"/>
    </location>
</feature>
<evidence type="ECO:0000256" key="2">
    <source>
        <dbReference type="SAM" id="MobiDB-lite"/>
    </source>
</evidence>
<dbReference type="SUPFAM" id="SSF51101">
    <property type="entry name" value="Mannose-binding lectins"/>
    <property type="match status" value="1"/>
</dbReference>